<organism evidence="2 3">
    <name type="scientific">Bovine gammaherpesvirus 6</name>
    <dbReference type="NCBI Taxonomy" id="1504288"/>
    <lineage>
        <taxon>Viruses</taxon>
        <taxon>Duplodnaviria</taxon>
        <taxon>Heunggongvirae</taxon>
        <taxon>Peploviricota</taxon>
        <taxon>Herviviricetes</taxon>
        <taxon>Herpesvirales</taxon>
        <taxon>Orthoherpesviridae</taxon>
        <taxon>Gammaherpesvirinae</taxon>
        <taxon>Macavirus</taxon>
        <taxon>Macavirus bovinegamma6</taxon>
    </lineage>
</organism>
<dbReference type="Proteomes" id="UP000121539">
    <property type="component" value="Segment"/>
</dbReference>
<dbReference type="EMBL" id="KJ705001">
    <property type="protein sequence ID" value="AIB03206.1"/>
    <property type="molecule type" value="Genomic_DNA"/>
</dbReference>
<dbReference type="RefSeq" id="YP_009042030.1">
    <property type="nucleotide sequence ID" value="NC_024303.1"/>
</dbReference>
<keyword evidence="2" id="KW-0261">Viral envelope protein</keyword>
<dbReference type="GeneID" id="19620185"/>
<evidence type="ECO:0000256" key="1">
    <source>
        <dbReference type="SAM" id="MobiDB-lite"/>
    </source>
</evidence>
<protein>
    <submittedName>
        <fullName evidence="2">Putative major envelope glycoprotein</fullName>
    </submittedName>
</protein>
<keyword evidence="3" id="KW-1185">Reference proteome</keyword>
<dbReference type="KEGG" id="vg:19620185"/>
<gene>
    <name evidence="2" type="primary">Bov8</name>
    <name evidence="2" type="ORF">BoHV6Bov8</name>
</gene>
<evidence type="ECO:0000313" key="2">
    <source>
        <dbReference type="EMBL" id="AIB03206.1"/>
    </source>
</evidence>
<accession>A0A060CY43</accession>
<sequence>MDNFVSSACNYLSVQDVHYFTSVLSYVVFTNFNPQYPNCKDCPYYVSLSTLFSETNFSSADIAPDIYIPDFALNSSVSVLHLVKNLQDEPFTFTFNLIGDEGSWAIWTRLNASKIPHYLALNETIMKVIDPLNITWCSIFRFHKLPETDLTNASAEGHCRETPSSLDVKNYKSAVTLDTVSVASGSHNVTFYALLKSSNITGYCYATFFYSDVVTGARKSIQCVVVPLLLKVTLSQVTNKTDRLTATAVFDIEWLAEALEQVSLEVGYYTFNTSQAQCKSFNQFNYSTVPFGASTTKDTINVTPNPNKSLVIQWTPKTAFRLQNKEVAFAALYENNKDKACIWEKRADNNVSNTDKANCPNSVISWPPTGEIIFITEKFNSPYPQLTFVIIYSNGTEEVGVRVREVIQPVTTASTPTNSIQPSSTSVPDLTSNFSTTASGTTTVESRQHSSLGAPFHTTATLDPVAPDLPQDSTEWPVNSSAALTVPTTVSPDLLATKSANAQSSTNAENSTVGQLFTTDATLSTQTTSLDTSKPAPMPVTLASTALQPEDSSKDPLNLIKTTSATETAHIRQHTFATTSSDAPVSMGPVVHTLLGAFATHAPSNHSPTGANKTPHAPALQTTASFKQTQTVATSTQSKRHTSTSHGTSLLPPGTFVYYCSE</sequence>
<feature type="region of interest" description="Disordered" evidence="1">
    <location>
        <begin position="627"/>
        <end position="648"/>
    </location>
</feature>
<dbReference type="OrthoDB" id="10782at10239"/>
<proteinExistence type="predicted"/>
<feature type="compositionally biased region" description="Polar residues" evidence="1">
    <location>
        <begin position="627"/>
        <end position="637"/>
    </location>
</feature>
<reference evidence="2 3" key="1">
    <citation type="journal article" date="2014" name="J. Gen. Virol.">
        <title>Novel gammaherpesvirus functions encoded by bovine herpesvirus 6 (bovine lymphotropic virus).</title>
        <authorList>
            <person name="Jia J."/>
            <person name="Delhon G."/>
            <person name="Tulman E.R."/>
            <person name="Diel D.G."/>
            <person name="Osorio F.A."/>
            <person name="Wen X."/>
            <person name="Kutish G.F."/>
            <person name="Rock D.L."/>
        </authorList>
    </citation>
    <scope>NUCLEOTIDE SEQUENCE [LARGE SCALE GENOMIC DNA]</scope>
    <source>
        <strain evidence="2">Pennsylvania 47</strain>
    </source>
</reference>
<name>A0A060CY43_9GAMA</name>
<evidence type="ECO:0000313" key="3">
    <source>
        <dbReference type="Proteomes" id="UP000121539"/>
    </source>
</evidence>
<feature type="region of interest" description="Disordered" evidence="1">
    <location>
        <begin position="413"/>
        <end position="448"/>
    </location>
</feature>
<dbReference type="GO" id="GO:0019031">
    <property type="term" value="C:viral envelope"/>
    <property type="evidence" value="ECO:0007669"/>
    <property type="project" value="UniProtKB-KW"/>
</dbReference>
<keyword evidence="2" id="KW-0946">Virion</keyword>